<dbReference type="InterPro" id="IPR011050">
    <property type="entry name" value="Pectin_lyase_fold/virulence"/>
</dbReference>
<dbReference type="Pfam" id="PF12708">
    <property type="entry name" value="Pect-lyase_RHGA_epim"/>
    <property type="match status" value="1"/>
</dbReference>
<dbReference type="RefSeq" id="WP_133192892.1">
    <property type="nucleotide sequence ID" value="NZ_JBHUCW010000015.1"/>
</dbReference>
<gene>
    <name evidence="2" type="ORF">EYW47_00265</name>
</gene>
<organism evidence="2 3">
    <name type="scientific">Paraburkholderia silviterrae</name>
    <dbReference type="NCBI Taxonomy" id="2528715"/>
    <lineage>
        <taxon>Bacteria</taxon>
        <taxon>Pseudomonadati</taxon>
        <taxon>Pseudomonadota</taxon>
        <taxon>Betaproteobacteria</taxon>
        <taxon>Burkholderiales</taxon>
        <taxon>Burkholderiaceae</taxon>
        <taxon>Paraburkholderia</taxon>
    </lineage>
</organism>
<reference evidence="2 3" key="1">
    <citation type="submission" date="2019-03" db="EMBL/GenBank/DDBJ databases">
        <title>Paraburkholderia sp. 4M-K11, isolated from subtropical forest soil.</title>
        <authorList>
            <person name="Gao Z.-H."/>
            <person name="Qiu L.-H."/>
        </authorList>
    </citation>
    <scope>NUCLEOTIDE SEQUENCE [LARGE SCALE GENOMIC DNA]</scope>
    <source>
        <strain evidence="2 3">4M-K11</strain>
    </source>
</reference>
<evidence type="ECO:0000313" key="3">
    <source>
        <dbReference type="Proteomes" id="UP000295722"/>
    </source>
</evidence>
<dbReference type="InterPro" id="IPR024535">
    <property type="entry name" value="RHGA/B-epi-like_pectate_lyase"/>
</dbReference>
<sequence length="696" mass="73061">MTTTLMPLVKQQFNQNGIPLAGGKLFVYLAGTTTKATSYTDSTGQTPNTNPVILDSNGQASVWLNPTVYYKFILSPSTDTDPPTNPFWTVDNVAAPAPVAVGNMTDEKGSGGTPGFAANVDFTPGTTTTLTLSQNYGSASNIWVSFDAAEQGADSFSIGGTNNETLTFNAPIPVGVNKVFVKGGTALTIGTPGNGTVTDATVAPGAAINSSKIAFLQGSVGSVSRTLQNKLQDFVSVKDFGAKGDGSTDDTAAIQAADTWAIAQTPPAQIYFPPGIYMASQLVVNINSNWIGAGRNSTTIRQIIGSNKDLIYGANSNLNWGSGTPANFPYNFTITGFSFDGNWNSGTGNTTGNGYSVWGDRCTLRDIFVKNCAGYGMRTEYLDSLVDYNQSWFESTFDDIRIDTTGLDGWFNNGPHDQQTLNVTILDAGQAANNSYAGFNFGPRFAGRLVSCHASSRQNSLRMRYSWYCGPGSVGEVTGGSQIEGAYTANLGLFSSEWIFDPSTRYYASFNGPNIYLGGQCNSNQIAGFLGAGGTPNGGSQVVPVGLQFSTTTGDVVSGNFINLTVGGSSYAASFTAQDSGSNDVQLNGYTSTGDGIAGTPNPTTRVRLNYAGGGPTRYLDTFNQLGQINIGANASATVTWPYPFPAPPIVQVTPASPSSVMSNPLWITNNTAGAVTIFNQGSLTVTAYVKAEYGI</sequence>
<protein>
    <recommendedName>
        <fullName evidence="1">Rhamnogalacturonase A/B/Epimerase-like pectate lyase domain-containing protein</fullName>
    </recommendedName>
</protein>
<keyword evidence="3" id="KW-1185">Reference proteome</keyword>
<name>A0A4R5MGG7_9BURK</name>
<evidence type="ECO:0000313" key="2">
    <source>
        <dbReference type="EMBL" id="TDG25840.1"/>
    </source>
</evidence>
<accession>A0A4R5MGG7</accession>
<dbReference type="AlphaFoldDB" id="A0A4R5MGG7"/>
<evidence type="ECO:0000259" key="1">
    <source>
        <dbReference type="Pfam" id="PF12708"/>
    </source>
</evidence>
<proteinExistence type="predicted"/>
<feature type="domain" description="Rhamnogalacturonase A/B/Epimerase-like pectate lyase" evidence="1">
    <location>
        <begin position="234"/>
        <end position="435"/>
    </location>
</feature>
<dbReference type="InterPro" id="IPR012334">
    <property type="entry name" value="Pectin_lyas_fold"/>
</dbReference>
<dbReference type="EMBL" id="SMRP01000001">
    <property type="protein sequence ID" value="TDG25840.1"/>
    <property type="molecule type" value="Genomic_DNA"/>
</dbReference>
<dbReference type="Gene3D" id="2.160.20.10">
    <property type="entry name" value="Single-stranded right-handed beta-helix, Pectin lyase-like"/>
    <property type="match status" value="1"/>
</dbReference>
<dbReference type="Proteomes" id="UP000295722">
    <property type="component" value="Unassembled WGS sequence"/>
</dbReference>
<comment type="caution">
    <text evidence="2">The sequence shown here is derived from an EMBL/GenBank/DDBJ whole genome shotgun (WGS) entry which is preliminary data.</text>
</comment>
<dbReference type="SUPFAM" id="SSF51126">
    <property type="entry name" value="Pectin lyase-like"/>
    <property type="match status" value="1"/>
</dbReference>
<dbReference type="OrthoDB" id="9111679at2"/>